<accession>A0A7Y6I9C4</accession>
<dbReference type="CDD" id="cd01282">
    <property type="entry name" value="HTH_MerR-like_sg3"/>
    <property type="match status" value="1"/>
</dbReference>
<dbReference type="Proteomes" id="UP000586042">
    <property type="component" value="Unassembled WGS sequence"/>
</dbReference>
<dbReference type="AlphaFoldDB" id="A0A7Y6I9C4"/>
<feature type="domain" description="HTH merR-type" evidence="2">
    <location>
        <begin position="1"/>
        <end position="68"/>
    </location>
</feature>
<dbReference type="Pfam" id="PF13411">
    <property type="entry name" value="MerR_1"/>
    <property type="match status" value="1"/>
</dbReference>
<dbReference type="EMBL" id="JABWGN010000006">
    <property type="protein sequence ID" value="NUW33205.1"/>
    <property type="molecule type" value="Genomic_DNA"/>
</dbReference>
<dbReference type="SUPFAM" id="SSF46955">
    <property type="entry name" value="Putative DNA-binding domain"/>
    <property type="match status" value="1"/>
</dbReference>
<name>A0A7Y6I9C4_9ACTN</name>
<sequence>MRIGELSRRTGVHERLLRYYEEQGLLHPERRSSGYRDYGDADVDTVRRIRSLLAAGLNTSTIATILPCLRDDGDRLVPTCSDLLADLHRERARITRSITDLRTSLGALDQVIAAAPPDVTRRALATLDGAVPRDGETTAPVPANG</sequence>
<dbReference type="Gene3D" id="1.10.1660.10">
    <property type="match status" value="1"/>
</dbReference>
<evidence type="ECO:0000313" key="3">
    <source>
        <dbReference type="EMBL" id="NUW33205.1"/>
    </source>
</evidence>
<dbReference type="PANTHER" id="PTHR30204">
    <property type="entry name" value="REDOX-CYCLING DRUG-SENSING TRANSCRIPTIONAL ACTIVATOR SOXR"/>
    <property type="match status" value="1"/>
</dbReference>
<dbReference type="GO" id="GO:0003677">
    <property type="term" value="F:DNA binding"/>
    <property type="evidence" value="ECO:0007669"/>
    <property type="project" value="UniProtKB-KW"/>
</dbReference>
<protein>
    <submittedName>
        <fullName evidence="3">MerR family transcriptional regulator</fullName>
    </submittedName>
</protein>
<organism evidence="3 4">
    <name type="scientific">Nonomuraea montanisoli</name>
    <dbReference type="NCBI Taxonomy" id="2741721"/>
    <lineage>
        <taxon>Bacteria</taxon>
        <taxon>Bacillati</taxon>
        <taxon>Actinomycetota</taxon>
        <taxon>Actinomycetes</taxon>
        <taxon>Streptosporangiales</taxon>
        <taxon>Streptosporangiaceae</taxon>
        <taxon>Nonomuraea</taxon>
    </lineage>
</organism>
<dbReference type="SMART" id="SM00422">
    <property type="entry name" value="HTH_MERR"/>
    <property type="match status" value="1"/>
</dbReference>
<keyword evidence="1" id="KW-0238">DNA-binding</keyword>
<comment type="caution">
    <text evidence="3">The sequence shown here is derived from an EMBL/GenBank/DDBJ whole genome shotgun (WGS) entry which is preliminary data.</text>
</comment>
<dbReference type="InterPro" id="IPR009061">
    <property type="entry name" value="DNA-bd_dom_put_sf"/>
</dbReference>
<reference evidence="3 4" key="1">
    <citation type="submission" date="2020-06" db="EMBL/GenBank/DDBJ databases">
        <title>Nonomuraea sp. SMC257, a novel actinomycete isolated from soil.</title>
        <authorList>
            <person name="Chanama M."/>
        </authorList>
    </citation>
    <scope>NUCLEOTIDE SEQUENCE [LARGE SCALE GENOMIC DNA]</scope>
    <source>
        <strain evidence="3 4">SMC257</strain>
    </source>
</reference>
<proteinExistence type="predicted"/>
<dbReference type="PRINTS" id="PR00040">
    <property type="entry name" value="HTHMERR"/>
</dbReference>
<dbReference type="RefSeq" id="WP_175590645.1">
    <property type="nucleotide sequence ID" value="NZ_JABWGN010000006.1"/>
</dbReference>
<evidence type="ECO:0000256" key="1">
    <source>
        <dbReference type="ARBA" id="ARBA00023125"/>
    </source>
</evidence>
<dbReference type="GO" id="GO:0003700">
    <property type="term" value="F:DNA-binding transcription factor activity"/>
    <property type="evidence" value="ECO:0007669"/>
    <property type="project" value="InterPro"/>
</dbReference>
<evidence type="ECO:0000313" key="4">
    <source>
        <dbReference type="Proteomes" id="UP000586042"/>
    </source>
</evidence>
<dbReference type="PROSITE" id="PS00552">
    <property type="entry name" value="HTH_MERR_1"/>
    <property type="match status" value="1"/>
</dbReference>
<dbReference type="PROSITE" id="PS50937">
    <property type="entry name" value="HTH_MERR_2"/>
    <property type="match status" value="1"/>
</dbReference>
<gene>
    <name evidence="3" type="ORF">HTZ77_17460</name>
</gene>
<dbReference type="PANTHER" id="PTHR30204:SF93">
    <property type="entry name" value="HTH MERR-TYPE DOMAIN-CONTAINING PROTEIN"/>
    <property type="match status" value="1"/>
</dbReference>
<dbReference type="InterPro" id="IPR047057">
    <property type="entry name" value="MerR_fam"/>
</dbReference>
<dbReference type="InterPro" id="IPR000551">
    <property type="entry name" value="MerR-type_HTH_dom"/>
</dbReference>
<keyword evidence="4" id="KW-1185">Reference proteome</keyword>
<evidence type="ECO:0000259" key="2">
    <source>
        <dbReference type="PROSITE" id="PS50937"/>
    </source>
</evidence>